<sequence length="217" mass="24651">MVHFGMMLKVPREVQEAAFLAIHGDSKRQNLSKFKNDYAISTSPQEWNNKDDLENGTGEVSQRMNIGLNLSNEEDELHRAVELSEEVMKKKKWILILDDLWDSFDLHKVGIPVSLKGCFRLIMTTRSARICQRMGSQHKIKVKPLSKREAWTLFMEKLGHDTTLSPELERIAIDSYRGTLQGVNLSLINGGINGGVDTLLQVEAKYPVLLFKQQLTA</sequence>
<gene>
    <name evidence="3" type="ORF">SVIM_LOCUS58824</name>
</gene>
<dbReference type="EMBL" id="CAADRP010000225">
    <property type="protein sequence ID" value="VFU25407.1"/>
    <property type="molecule type" value="Genomic_DNA"/>
</dbReference>
<dbReference type="PANTHER" id="PTHR36766:SF41">
    <property type="entry name" value="AAA+ ATPASE DOMAIN-CONTAINING PROTEIN"/>
    <property type="match status" value="1"/>
</dbReference>
<organism evidence="3">
    <name type="scientific">Salix viminalis</name>
    <name type="common">Common osier</name>
    <name type="synonym">Basket willow</name>
    <dbReference type="NCBI Taxonomy" id="40686"/>
    <lineage>
        <taxon>Eukaryota</taxon>
        <taxon>Viridiplantae</taxon>
        <taxon>Streptophyta</taxon>
        <taxon>Embryophyta</taxon>
        <taxon>Tracheophyta</taxon>
        <taxon>Spermatophyta</taxon>
        <taxon>Magnoliopsida</taxon>
        <taxon>eudicotyledons</taxon>
        <taxon>Gunneridae</taxon>
        <taxon>Pentapetalae</taxon>
        <taxon>rosids</taxon>
        <taxon>fabids</taxon>
        <taxon>Malpighiales</taxon>
        <taxon>Salicaceae</taxon>
        <taxon>Saliceae</taxon>
        <taxon>Salix</taxon>
    </lineage>
</organism>
<evidence type="ECO:0000313" key="3">
    <source>
        <dbReference type="EMBL" id="VFU25407.1"/>
    </source>
</evidence>
<name>A0A6N2KBL5_SALVM</name>
<dbReference type="InterPro" id="IPR002182">
    <property type="entry name" value="NB-ARC"/>
</dbReference>
<dbReference type="Gene3D" id="3.40.50.300">
    <property type="entry name" value="P-loop containing nucleotide triphosphate hydrolases"/>
    <property type="match status" value="1"/>
</dbReference>
<dbReference type="Pfam" id="PF00931">
    <property type="entry name" value="NB-ARC"/>
    <property type="match status" value="1"/>
</dbReference>
<dbReference type="SUPFAM" id="SSF52540">
    <property type="entry name" value="P-loop containing nucleoside triphosphate hydrolases"/>
    <property type="match status" value="1"/>
</dbReference>
<accession>A0A6N2KBL5</accession>
<feature type="domain" description="NB-ARC" evidence="2">
    <location>
        <begin position="70"/>
        <end position="161"/>
    </location>
</feature>
<proteinExistence type="predicted"/>
<dbReference type="AlphaFoldDB" id="A0A6N2KBL5"/>
<protein>
    <recommendedName>
        <fullName evidence="2">NB-ARC domain-containing protein</fullName>
    </recommendedName>
</protein>
<dbReference type="InterPro" id="IPR027417">
    <property type="entry name" value="P-loop_NTPase"/>
</dbReference>
<reference evidence="3" key="1">
    <citation type="submission" date="2019-03" db="EMBL/GenBank/DDBJ databases">
        <authorList>
            <person name="Mank J."/>
            <person name="Almeida P."/>
        </authorList>
    </citation>
    <scope>NUCLEOTIDE SEQUENCE</scope>
    <source>
        <strain evidence="3">78183</strain>
    </source>
</reference>
<dbReference type="GO" id="GO:0006952">
    <property type="term" value="P:defense response"/>
    <property type="evidence" value="ECO:0007669"/>
    <property type="project" value="UniProtKB-KW"/>
</dbReference>
<evidence type="ECO:0000259" key="2">
    <source>
        <dbReference type="Pfam" id="PF00931"/>
    </source>
</evidence>
<dbReference type="GO" id="GO:0043531">
    <property type="term" value="F:ADP binding"/>
    <property type="evidence" value="ECO:0007669"/>
    <property type="project" value="InterPro"/>
</dbReference>
<keyword evidence="1" id="KW-0611">Plant defense</keyword>
<dbReference type="PANTHER" id="PTHR36766">
    <property type="entry name" value="PLANT BROAD-SPECTRUM MILDEW RESISTANCE PROTEIN RPW8"/>
    <property type="match status" value="1"/>
</dbReference>
<evidence type="ECO:0000256" key="1">
    <source>
        <dbReference type="ARBA" id="ARBA00022821"/>
    </source>
</evidence>